<dbReference type="Proteomes" id="UP001216440">
    <property type="component" value="Chromosome"/>
</dbReference>
<proteinExistence type="predicted"/>
<keyword evidence="6" id="KW-1185">Reference proteome</keyword>
<dbReference type="InterPro" id="IPR011006">
    <property type="entry name" value="CheY-like_superfamily"/>
</dbReference>
<dbReference type="Pfam" id="PF00072">
    <property type="entry name" value="Response_reg"/>
    <property type="match status" value="1"/>
</dbReference>
<gene>
    <name evidence="5" type="ORF">PYS65_25645</name>
</gene>
<evidence type="ECO:0000313" key="5">
    <source>
        <dbReference type="EMBL" id="WGD45026.1"/>
    </source>
</evidence>
<protein>
    <submittedName>
        <fullName evidence="5">Response regulator</fullName>
    </submittedName>
</protein>
<dbReference type="SMART" id="SM00448">
    <property type="entry name" value="REC"/>
    <property type="match status" value="1"/>
</dbReference>
<organism evidence="5 6">
    <name type="scientific">Streptomyces cathayae</name>
    <dbReference type="NCBI Taxonomy" id="3031124"/>
    <lineage>
        <taxon>Bacteria</taxon>
        <taxon>Bacillati</taxon>
        <taxon>Actinomycetota</taxon>
        <taxon>Actinomycetes</taxon>
        <taxon>Kitasatosporales</taxon>
        <taxon>Streptomycetaceae</taxon>
        <taxon>Streptomyces</taxon>
    </lineage>
</organism>
<dbReference type="InterPro" id="IPR001789">
    <property type="entry name" value="Sig_transdc_resp-reg_receiver"/>
</dbReference>
<evidence type="ECO:0000256" key="3">
    <source>
        <dbReference type="SAM" id="MobiDB-lite"/>
    </source>
</evidence>
<dbReference type="RefSeq" id="WP_279338076.1">
    <property type="nucleotide sequence ID" value="NZ_CP121682.1"/>
</dbReference>
<dbReference type="PANTHER" id="PTHR43214">
    <property type="entry name" value="TWO-COMPONENT RESPONSE REGULATOR"/>
    <property type="match status" value="1"/>
</dbReference>
<reference evidence="5 6" key="1">
    <citation type="submission" date="2023-03" db="EMBL/GenBank/DDBJ databases">
        <authorList>
            <person name="Mo P."/>
        </authorList>
    </citation>
    <scope>NUCLEOTIDE SEQUENCE [LARGE SCALE GENOMIC DNA]</scope>
    <source>
        <strain evidence="5 6">HUAS 5</strain>
    </source>
</reference>
<keyword evidence="2" id="KW-0597">Phosphoprotein</keyword>
<feature type="compositionally biased region" description="Low complexity" evidence="3">
    <location>
        <begin position="151"/>
        <end position="161"/>
    </location>
</feature>
<evidence type="ECO:0000313" key="6">
    <source>
        <dbReference type="Proteomes" id="UP001216440"/>
    </source>
</evidence>
<evidence type="ECO:0000256" key="2">
    <source>
        <dbReference type="PROSITE-ProRule" id="PRU00169"/>
    </source>
</evidence>
<dbReference type="EMBL" id="CP121682">
    <property type="protein sequence ID" value="WGD45026.1"/>
    <property type="molecule type" value="Genomic_DNA"/>
</dbReference>
<dbReference type="PROSITE" id="PS50110">
    <property type="entry name" value="RESPONSE_REGULATORY"/>
    <property type="match status" value="1"/>
</dbReference>
<feature type="region of interest" description="Disordered" evidence="3">
    <location>
        <begin position="151"/>
        <end position="178"/>
    </location>
</feature>
<feature type="modified residue" description="4-aspartylphosphate" evidence="2">
    <location>
        <position position="63"/>
    </location>
</feature>
<accession>A0ABY8KDU2</accession>
<name>A0ABY8KDU2_9ACTN</name>
<dbReference type="PANTHER" id="PTHR43214:SF42">
    <property type="entry name" value="TRANSCRIPTIONAL REGULATORY PROTEIN DESR"/>
    <property type="match status" value="1"/>
</dbReference>
<dbReference type="Gene3D" id="3.40.50.2300">
    <property type="match status" value="1"/>
</dbReference>
<feature type="domain" description="Response regulatory" evidence="4">
    <location>
        <begin position="12"/>
        <end position="131"/>
    </location>
</feature>
<evidence type="ECO:0000259" key="4">
    <source>
        <dbReference type="PROSITE" id="PS50110"/>
    </source>
</evidence>
<dbReference type="InterPro" id="IPR039420">
    <property type="entry name" value="WalR-like"/>
</dbReference>
<sequence>MPRDHRPATSVRVLLAEDPGTRHGALALLLRMEQGIQVVAQVAAGGSVVDTALTHRPDVALLDLGSPGPNGPGGLDIAAALRDQVPDCRVLILATAGGPDRLRRAMAAGAAGFLVKDGSVRELASAIHRVLAGETVIDPALAAVAAAATTATVDSTDSPDSVSPPPLTAHGSAPVLPSCVPLEQCRPEEVLPEER</sequence>
<evidence type="ECO:0000256" key="1">
    <source>
        <dbReference type="ARBA" id="ARBA00023125"/>
    </source>
</evidence>
<keyword evidence="1" id="KW-0238">DNA-binding</keyword>
<dbReference type="SUPFAM" id="SSF52172">
    <property type="entry name" value="CheY-like"/>
    <property type="match status" value="1"/>
</dbReference>